<evidence type="ECO:0000313" key="2">
    <source>
        <dbReference type="EMBL" id="RAL61661.1"/>
    </source>
</evidence>
<organism evidence="2 3">
    <name type="scientific">Monilinia fructigena</name>
    <dbReference type="NCBI Taxonomy" id="38457"/>
    <lineage>
        <taxon>Eukaryota</taxon>
        <taxon>Fungi</taxon>
        <taxon>Dikarya</taxon>
        <taxon>Ascomycota</taxon>
        <taxon>Pezizomycotina</taxon>
        <taxon>Leotiomycetes</taxon>
        <taxon>Helotiales</taxon>
        <taxon>Sclerotiniaceae</taxon>
        <taxon>Monilinia</taxon>
    </lineage>
</organism>
<feature type="compositionally biased region" description="Pro residues" evidence="1">
    <location>
        <begin position="102"/>
        <end position="112"/>
    </location>
</feature>
<reference evidence="2 3" key="1">
    <citation type="submission" date="2018-06" db="EMBL/GenBank/DDBJ databases">
        <title>Genome Sequence of the Brown Rot Fungal Pathogen Monilinia fructigena.</title>
        <authorList>
            <person name="Landi L."/>
            <person name="De Miccolis Angelini R.M."/>
            <person name="Pollastro S."/>
            <person name="Abate D."/>
            <person name="Faretra F."/>
            <person name="Romanazzi G."/>
        </authorList>
    </citation>
    <scope>NUCLEOTIDE SEQUENCE [LARGE SCALE GENOMIC DNA]</scope>
    <source>
        <strain evidence="2 3">Mfrg269</strain>
    </source>
</reference>
<evidence type="ECO:0000256" key="1">
    <source>
        <dbReference type="SAM" id="MobiDB-lite"/>
    </source>
</evidence>
<gene>
    <name evidence="2" type="ORF">DID88_002730</name>
</gene>
<feature type="region of interest" description="Disordered" evidence="1">
    <location>
        <begin position="82"/>
        <end position="112"/>
    </location>
</feature>
<name>A0A395INE6_9HELO</name>
<feature type="compositionally biased region" description="Acidic residues" evidence="1">
    <location>
        <begin position="42"/>
        <end position="70"/>
    </location>
</feature>
<dbReference type="EMBL" id="QKRW01000029">
    <property type="protein sequence ID" value="RAL61661.1"/>
    <property type="molecule type" value="Genomic_DNA"/>
</dbReference>
<feature type="compositionally biased region" description="Low complexity" evidence="1">
    <location>
        <begin position="29"/>
        <end position="38"/>
    </location>
</feature>
<sequence>MRENNDMIEVDLVNSLEISRMDGNDRFGSNNSNISIPSRNEEDSEQEYSERISDDEDISSSEYSDEEDLASIEESLRQVEATQSENQVTFDGTPLDFRDPASPLPPSYSPPPTPLLRLAPLFTPGVRIPTAGFFEDPVRFATRINARKVRMHEAQMTIGEHRLRQLPGSWWRRSPKVQTSLRRCWTPYDMFDAYLENTLVAVHDHGAKEAELKEGAEVIE</sequence>
<comment type="caution">
    <text evidence="2">The sequence shown here is derived from an EMBL/GenBank/DDBJ whole genome shotgun (WGS) entry which is preliminary data.</text>
</comment>
<keyword evidence="3" id="KW-1185">Reference proteome</keyword>
<feature type="region of interest" description="Disordered" evidence="1">
    <location>
        <begin position="20"/>
        <end position="70"/>
    </location>
</feature>
<accession>A0A395INE6</accession>
<proteinExistence type="predicted"/>
<evidence type="ECO:0000313" key="3">
    <source>
        <dbReference type="Proteomes" id="UP000249056"/>
    </source>
</evidence>
<dbReference type="AlphaFoldDB" id="A0A395INE6"/>
<dbReference type="OrthoDB" id="3549317at2759"/>
<dbReference type="Proteomes" id="UP000249056">
    <property type="component" value="Unassembled WGS sequence"/>
</dbReference>
<protein>
    <submittedName>
        <fullName evidence="2">Uncharacterized protein</fullName>
    </submittedName>
</protein>